<dbReference type="GeneID" id="100491408"/>
<evidence type="ECO:0000313" key="2">
    <source>
        <dbReference type="EMBL" id="OCA19029.1"/>
    </source>
</evidence>
<dbReference type="InterPro" id="IPR036179">
    <property type="entry name" value="Ig-like_dom_sf"/>
</dbReference>
<protein>
    <submittedName>
        <fullName evidence="4">Uncharacterized protein LOC100491408</fullName>
    </submittedName>
</protein>
<dbReference type="KEGG" id="xtr:100491408"/>
<name>A0A1B8Y7Q9_XENTR</name>
<dbReference type="SUPFAM" id="SSF48726">
    <property type="entry name" value="Immunoglobulin"/>
    <property type="match status" value="1"/>
</dbReference>
<keyword evidence="1" id="KW-0472">Membrane</keyword>
<dbReference type="InterPro" id="IPR013783">
    <property type="entry name" value="Ig-like_fold"/>
</dbReference>
<dbReference type="Gene3D" id="2.60.40.10">
    <property type="entry name" value="Immunoglobulins"/>
    <property type="match status" value="1"/>
</dbReference>
<dbReference type="Xenbase" id="XB-GENE-29080675">
    <property type="gene designation" value="LOC100491408"/>
</dbReference>
<dbReference type="AGR" id="Xenbase:XB-GENE-29080675"/>
<dbReference type="AlphaFoldDB" id="A0A1B8Y7Q9"/>
<evidence type="ECO:0000313" key="3">
    <source>
        <dbReference type="Proteomes" id="UP000008143"/>
    </source>
</evidence>
<dbReference type="Proteomes" id="UP000008143">
    <property type="component" value="Chromosome 8"/>
</dbReference>
<accession>A0A1B8Y7Q9</accession>
<evidence type="ECO:0000256" key="1">
    <source>
        <dbReference type="SAM" id="Phobius"/>
    </source>
</evidence>
<keyword evidence="1" id="KW-1133">Transmembrane helix</keyword>
<gene>
    <name evidence="4 5" type="primary">LOC100491408</name>
    <name evidence="2" type="ORF">XENTR_v90029873mg</name>
</gene>
<dbReference type="OrthoDB" id="10435257at2759"/>
<reference evidence="4" key="4">
    <citation type="submission" date="2025-04" db="UniProtKB">
        <authorList>
            <consortium name="RefSeq"/>
        </authorList>
    </citation>
    <scope>IDENTIFICATION</scope>
    <source>
        <strain evidence="4">Nigerian</strain>
        <tissue evidence="4">Liver and blood</tissue>
    </source>
</reference>
<evidence type="ECO:0000313" key="5">
    <source>
        <dbReference type="Xenbase" id="XB-GENE-29080675"/>
    </source>
</evidence>
<dbReference type="OMA" id="WPSIEWS"/>
<dbReference type="RefSeq" id="XP_002941138.2">
    <property type="nucleotide sequence ID" value="XM_002941092.5"/>
</dbReference>
<evidence type="ECO:0000313" key="4">
    <source>
        <dbReference type="RefSeq" id="XP_002941138.2"/>
    </source>
</evidence>
<reference evidence="2" key="1">
    <citation type="submission" date="2009-11" db="EMBL/GenBank/DDBJ databases">
        <authorList>
            <consortium name="US DOE Joint Genome Institute (JGI-PGF)"/>
            <person name="Ottilar R."/>
            <person name="Schmutz J."/>
            <person name="Salamov A."/>
            <person name="Cheng J.F."/>
            <person name="Lucas S."/>
            <person name="Pitluck S."/>
            <person name="Gundlach H."/>
            <person name="Guo Y."/>
            <person name="Haberer G."/>
            <person name="Nasrallah J."/>
            <person name="Mayer K.F.X."/>
            <person name="van de Peer Y."/>
            <person name="Weigel D."/>
            <person name="Grigoriev I.V."/>
        </authorList>
    </citation>
    <scope>NUCLEOTIDE SEQUENCE</scope>
    <source>
        <strain evidence="2">Nigerian</strain>
    </source>
</reference>
<reference evidence="2" key="2">
    <citation type="journal article" date="2010" name="Science">
        <title>The genome of the Western clawed frog Xenopus tropicalis.</title>
        <authorList>
            <person name="Hellsten U."/>
            <person name="Harland R.M."/>
            <person name="Gilchrist M.J."/>
            <person name="Hendrix D."/>
            <person name="Jurka J."/>
            <person name="Kapitonov V."/>
            <person name="Ovcharenko I."/>
            <person name="Putnam N.H."/>
            <person name="Shu S."/>
            <person name="Taher L."/>
            <person name="Blitz I.L."/>
            <person name="Blumberg B."/>
            <person name="Dichmann D.S."/>
            <person name="Dubchak I."/>
            <person name="Amaya E."/>
            <person name="Detter J.C."/>
            <person name="Fletcher R."/>
            <person name="Gerhard D.S."/>
            <person name="Goodstein D."/>
            <person name="Graves T."/>
            <person name="Grigoriev I.V."/>
            <person name="Grimwood J."/>
            <person name="Kawashima T."/>
            <person name="Lindquist E."/>
            <person name="Lucas S.M."/>
            <person name="Mead P.E."/>
            <person name="Mitros T."/>
            <person name="Ogino H."/>
            <person name="Ohta Y."/>
            <person name="Poliakov A.V."/>
            <person name="Pollet N."/>
            <person name="Robert J."/>
            <person name="Salamov A."/>
            <person name="Sater A.K."/>
            <person name="Schmutz J."/>
            <person name="Terry A."/>
            <person name="Vize P.D."/>
            <person name="Warren W.C."/>
            <person name="Wells D."/>
            <person name="Wills A."/>
            <person name="Wilson R.K."/>
            <person name="Zimmerman L.B."/>
            <person name="Zorn A.M."/>
            <person name="Grainger R."/>
            <person name="Grammer T."/>
            <person name="Khokha M.K."/>
            <person name="Richardson P.M."/>
            <person name="Rokhsar D.S."/>
        </authorList>
    </citation>
    <scope>NUCLEOTIDE SEQUENCE [LARGE SCALE GENOMIC DNA]</scope>
    <source>
        <strain evidence="2">Nigerian</strain>
    </source>
</reference>
<organism evidence="2">
    <name type="scientific">Xenopus tropicalis</name>
    <name type="common">Western clawed frog</name>
    <name type="synonym">Silurana tropicalis</name>
    <dbReference type="NCBI Taxonomy" id="8364"/>
    <lineage>
        <taxon>Eukaryota</taxon>
        <taxon>Metazoa</taxon>
        <taxon>Chordata</taxon>
        <taxon>Craniata</taxon>
        <taxon>Vertebrata</taxon>
        <taxon>Euteleostomi</taxon>
        <taxon>Amphibia</taxon>
        <taxon>Batrachia</taxon>
        <taxon>Anura</taxon>
        <taxon>Pipoidea</taxon>
        <taxon>Pipidae</taxon>
        <taxon>Xenopodinae</taxon>
        <taxon>Xenopus</taxon>
        <taxon>Silurana</taxon>
    </lineage>
</organism>
<sequence length="243" mass="27681">MKVRSNVCRDCTVRTIWNPRWRFSDVLILYSVAAMMAVDCHKLDVYNPTLHASIGDSVTFRSSYSISSSLHNWPSIEWSFGNQTILYYSMYNGSLNSKGGIKWCTGRMLISPLYKRRLEFHPTNASLTVRDLQYCDEGTYQITFLSFETIIRKKIQLRVRSAPESEAGLLLVSLTTEADGLQHPEEQAGQSSAITYLVLICVFVSVLFSCFILYKCILPLDSGKMAPKSLLKQGLWHLQRSNR</sequence>
<dbReference type="EMBL" id="KV460391">
    <property type="protein sequence ID" value="OCA19029.1"/>
    <property type="molecule type" value="Genomic_DNA"/>
</dbReference>
<keyword evidence="3" id="KW-1185">Reference proteome</keyword>
<reference evidence="2" key="3">
    <citation type="submission" date="2016-05" db="EMBL/GenBank/DDBJ databases">
        <title>WGS assembly of Xenopus tropicalis.</title>
        <authorList>
            <person name="Sessions A."/>
            <person name="Jenkins J."/>
            <person name="Mitros T."/>
            <person name="Lyons J.T."/>
            <person name="Dichmann D.S."/>
            <person name="Robert J."/>
            <person name="Harland R.M."/>
            <person name="Rokhsar D.S."/>
        </authorList>
    </citation>
    <scope>NUCLEOTIDE SEQUENCE</scope>
    <source>
        <strain evidence="2">Nigerian</strain>
    </source>
</reference>
<keyword evidence="1" id="KW-0812">Transmembrane</keyword>
<feature type="transmembrane region" description="Helical" evidence="1">
    <location>
        <begin position="193"/>
        <end position="214"/>
    </location>
</feature>
<proteinExistence type="predicted"/>